<dbReference type="GO" id="GO:0005524">
    <property type="term" value="F:ATP binding"/>
    <property type="evidence" value="ECO:0007669"/>
    <property type="project" value="UniProtKB-KW"/>
</dbReference>
<protein>
    <submittedName>
        <fullName evidence="6">ABC transporter</fullName>
    </submittedName>
</protein>
<organism evidence="6 7">
    <name type="scientific">Schaalia turicensis</name>
    <dbReference type="NCBI Taxonomy" id="131111"/>
    <lineage>
        <taxon>Bacteria</taxon>
        <taxon>Bacillati</taxon>
        <taxon>Actinomycetota</taxon>
        <taxon>Actinomycetes</taxon>
        <taxon>Actinomycetales</taxon>
        <taxon>Actinomycetaceae</taxon>
        <taxon>Schaalia</taxon>
    </lineage>
</organism>
<dbReference type="PROSITE" id="PS50893">
    <property type="entry name" value="ABC_TRANSPORTER_2"/>
    <property type="match status" value="1"/>
</dbReference>
<dbReference type="Proteomes" id="UP000234545">
    <property type="component" value="Unassembled WGS sequence"/>
</dbReference>
<evidence type="ECO:0000256" key="1">
    <source>
        <dbReference type="ARBA" id="ARBA00005417"/>
    </source>
</evidence>
<sequence length="239" mass="25386">MTLEARGVRKDFPRVRGGAMFSAVEPVDLRLSPGELLVIRGRSGSGKSTLLSMMAGILAPTEGTVLIDGEDLYALPDAAASVLRNERIGVIPQGHTALRSLSVLENVLLPSIIRARVEQEGVRERAEVLLEGVDLAPLADARPDELSGGELRRMAVARALVMRPETVLADEPTAGLDAGNAQTALRMLRRAADEGAAVLVVTHEDEAVHFADRVMVMESGVLRLGDALRGGSPACEDLN</sequence>
<gene>
    <name evidence="6" type="ORF">CYJ25_06095</name>
</gene>
<dbReference type="InterPro" id="IPR027417">
    <property type="entry name" value="P-loop_NTPase"/>
</dbReference>
<dbReference type="CDD" id="cd03255">
    <property type="entry name" value="ABC_MJ0796_LolCDE_FtsE"/>
    <property type="match status" value="1"/>
</dbReference>
<comment type="similarity">
    <text evidence="1">Belongs to the ABC transporter superfamily.</text>
</comment>
<dbReference type="Gene3D" id="3.40.50.300">
    <property type="entry name" value="P-loop containing nucleotide triphosphate hydrolases"/>
    <property type="match status" value="1"/>
</dbReference>
<evidence type="ECO:0000313" key="6">
    <source>
        <dbReference type="EMBL" id="PKY66143.1"/>
    </source>
</evidence>
<keyword evidence="3" id="KW-0547">Nucleotide-binding</keyword>
<dbReference type="PROSITE" id="PS00211">
    <property type="entry name" value="ABC_TRANSPORTER_1"/>
    <property type="match status" value="1"/>
</dbReference>
<dbReference type="InterPro" id="IPR015854">
    <property type="entry name" value="ABC_transpr_LolD-like"/>
</dbReference>
<dbReference type="GO" id="GO:0022857">
    <property type="term" value="F:transmembrane transporter activity"/>
    <property type="evidence" value="ECO:0007669"/>
    <property type="project" value="TreeGrafter"/>
</dbReference>
<dbReference type="RefSeq" id="WP_101628296.1">
    <property type="nucleotide sequence ID" value="NZ_PKKJ01000006.1"/>
</dbReference>
<dbReference type="SMART" id="SM00382">
    <property type="entry name" value="AAA"/>
    <property type="match status" value="1"/>
</dbReference>
<comment type="caution">
    <text evidence="6">The sequence shown here is derived from an EMBL/GenBank/DDBJ whole genome shotgun (WGS) entry which is preliminary data.</text>
</comment>
<name>A0A2I1I4X4_9ACTO</name>
<dbReference type="GO" id="GO:0016887">
    <property type="term" value="F:ATP hydrolysis activity"/>
    <property type="evidence" value="ECO:0007669"/>
    <property type="project" value="InterPro"/>
</dbReference>
<dbReference type="OrthoDB" id="9802264at2"/>
<evidence type="ECO:0000313" key="7">
    <source>
        <dbReference type="Proteomes" id="UP000234545"/>
    </source>
</evidence>
<reference evidence="6 7" key="1">
    <citation type="submission" date="2017-12" db="EMBL/GenBank/DDBJ databases">
        <title>Phylogenetic diversity of female urinary microbiome.</title>
        <authorList>
            <person name="Thomas-White K."/>
            <person name="Wolfe A.J."/>
        </authorList>
    </citation>
    <scope>NUCLEOTIDE SEQUENCE [LARGE SCALE GENOMIC DNA]</scope>
    <source>
        <strain evidence="6 7">UMB0250</strain>
    </source>
</reference>
<dbReference type="SUPFAM" id="SSF52540">
    <property type="entry name" value="P-loop containing nucleoside triphosphate hydrolases"/>
    <property type="match status" value="1"/>
</dbReference>
<dbReference type="PANTHER" id="PTHR24220:SF689">
    <property type="entry name" value="LIPOPROTEIN-RELEASING SYSTEM ATP-BINDING PROTEIN LOLD"/>
    <property type="match status" value="1"/>
</dbReference>
<evidence type="ECO:0000256" key="2">
    <source>
        <dbReference type="ARBA" id="ARBA00022448"/>
    </source>
</evidence>
<dbReference type="GO" id="GO:0005886">
    <property type="term" value="C:plasma membrane"/>
    <property type="evidence" value="ECO:0007669"/>
    <property type="project" value="TreeGrafter"/>
</dbReference>
<keyword evidence="4" id="KW-0067">ATP-binding</keyword>
<dbReference type="InterPro" id="IPR003439">
    <property type="entry name" value="ABC_transporter-like_ATP-bd"/>
</dbReference>
<accession>A0A2I1I4X4</accession>
<dbReference type="InterPro" id="IPR003593">
    <property type="entry name" value="AAA+_ATPase"/>
</dbReference>
<dbReference type="EMBL" id="PKKJ01000006">
    <property type="protein sequence ID" value="PKY66143.1"/>
    <property type="molecule type" value="Genomic_DNA"/>
</dbReference>
<dbReference type="InterPro" id="IPR017911">
    <property type="entry name" value="MacB-like_ATP-bd"/>
</dbReference>
<evidence type="ECO:0000256" key="4">
    <source>
        <dbReference type="ARBA" id="ARBA00022840"/>
    </source>
</evidence>
<evidence type="ECO:0000259" key="5">
    <source>
        <dbReference type="PROSITE" id="PS50893"/>
    </source>
</evidence>
<dbReference type="Pfam" id="PF00005">
    <property type="entry name" value="ABC_tran"/>
    <property type="match status" value="1"/>
</dbReference>
<dbReference type="PANTHER" id="PTHR24220">
    <property type="entry name" value="IMPORT ATP-BINDING PROTEIN"/>
    <property type="match status" value="1"/>
</dbReference>
<proteinExistence type="inferred from homology"/>
<dbReference type="AlphaFoldDB" id="A0A2I1I4X4"/>
<feature type="domain" description="ABC transporter" evidence="5">
    <location>
        <begin position="3"/>
        <end position="238"/>
    </location>
</feature>
<dbReference type="InterPro" id="IPR017871">
    <property type="entry name" value="ABC_transporter-like_CS"/>
</dbReference>
<evidence type="ECO:0000256" key="3">
    <source>
        <dbReference type="ARBA" id="ARBA00022741"/>
    </source>
</evidence>
<keyword evidence="2" id="KW-0813">Transport</keyword>